<dbReference type="RefSeq" id="WP_162447274.1">
    <property type="nucleotide sequence ID" value="NZ_CP048222.1"/>
</dbReference>
<evidence type="ECO:0000256" key="1">
    <source>
        <dbReference type="SAM" id="Phobius"/>
    </source>
</evidence>
<gene>
    <name evidence="2" type="ORF">GXP67_34105</name>
</gene>
<keyword evidence="3" id="KW-1185">Reference proteome</keyword>
<organism evidence="2 3">
    <name type="scientific">Rhodocytophaga rosea</name>
    <dbReference type="NCBI Taxonomy" id="2704465"/>
    <lineage>
        <taxon>Bacteria</taxon>
        <taxon>Pseudomonadati</taxon>
        <taxon>Bacteroidota</taxon>
        <taxon>Cytophagia</taxon>
        <taxon>Cytophagales</taxon>
        <taxon>Rhodocytophagaceae</taxon>
        <taxon>Rhodocytophaga</taxon>
    </lineage>
</organism>
<protein>
    <submittedName>
        <fullName evidence="2">Uncharacterized protein</fullName>
    </submittedName>
</protein>
<evidence type="ECO:0000313" key="2">
    <source>
        <dbReference type="EMBL" id="QHT71335.1"/>
    </source>
</evidence>
<proteinExistence type="predicted"/>
<dbReference type="KEGG" id="rhoz:GXP67_34105"/>
<dbReference type="AlphaFoldDB" id="A0A6C0GT50"/>
<keyword evidence="1" id="KW-0812">Transmembrane</keyword>
<dbReference type="EMBL" id="CP048222">
    <property type="protein sequence ID" value="QHT71335.1"/>
    <property type="molecule type" value="Genomic_DNA"/>
</dbReference>
<keyword evidence="1" id="KW-0472">Membrane</keyword>
<feature type="transmembrane region" description="Helical" evidence="1">
    <location>
        <begin position="72"/>
        <end position="92"/>
    </location>
</feature>
<sequence>MRVSIKTGRILLLFWWLLLASGINPVRPIYSPDTLPSHNHSDTSLPEQVKSNLYSPETLKLPDALVSPIPSFQFGFVESVACFLFILFCLYVPIVIKEIIHCFTSSYFHTLFSSLILINAP</sequence>
<keyword evidence="1" id="KW-1133">Transmembrane helix</keyword>
<evidence type="ECO:0000313" key="3">
    <source>
        <dbReference type="Proteomes" id="UP000480178"/>
    </source>
</evidence>
<name>A0A6C0GT50_9BACT</name>
<accession>A0A6C0GT50</accession>
<dbReference type="Proteomes" id="UP000480178">
    <property type="component" value="Chromosome"/>
</dbReference>
<reference evidence="2 3" key="1">
    <citation type="submission" date="2020-01" db="EMBL/GenBank/DDBJ databases">
        <authorList>
            <person name="Kim M.K."/>
        </authorList>
    </citation>
    <scope>NUCLEOTIDE SEQUENCE [LARGE SCALE GENOMIC DNA]</scope>
    <source>
        <strain evidence="2 3">172606-1</strain>
    </source>
</reference>